<accession>A0A5C2RNZ6</accession>
<sequence length="516" mass="57233">MPLTNSNSKPVAVLSSTTPPPREPIHQAIPGPSLKVKCSSLAREATAEYNRTLLNVQMTLSFNQKHLDMMNRITEETLNDMLNQLRSMKKDYHVNLWILFILVHSWESIHLQLPEKLLQIGEASPSRRMLAGERHNMSEHREVDDTSEYDRKGKIAISKAAGSLCTSTWLLGPSLAVGKGICQLFLQENSMSSQPVWDGFMSMRCRASTDRPRLAMSISRHPAPHRHDHFCRFPHALPCHLKLNFDFAVYMYIELASASMCHQRSHPSAASRSVVFQYFWGDSEGWAMPGCRHTLRSPSASEQERRRRLQPGRASARATPFPDIFYAALHIPTAAIAVSLGAGRDASAFSKLVTLRRHTHQGRQFVPQPVFNDPGDLLPVCPLTPEPATYIPQDSSPGLVGFSGPTDTIRSTVQPLSPPCTTNTLLYELCAHRGDAVDLVVIWSVREHRPGTCAHHGQELVQARGVSEVPLEADKAARALQPEAPVYAVTAVRLCVGAGRSGVGRLLFWADRSTDL</sequence>
<proteinExistence type="predicted"/>
<evidence type="ECO:0000256" key="1">
    <source>
        <dbReference type="SAM" id="MobiDB-lite"/>
    </source>
</evidence>
<dbReference type="EMBL" id="ML122400">
    <property type="protein sequence ID" value="RPD52177.1"/>
    <property type="molecule type" value="Genomic_DNA"/>
</dbReference>
<feature type="compositionally biased region" description="Polar residues" evidence="1">
    <location>
        <begin position="1"/>
        <end position="17"/>
    </location>
</feature>
<name>A0A5C2RNZ6_9APHY</name>
<reference evidence="2" key="1">
    <citation type="journal article" date="2018" name="Genome Biol. Evol.">
        <title>Genomics and development of Lentinus tigrinus, a white-rot wood-decaying mushroom with dimorphic fruiting bodies.</title>
        <authorList>
            <person name="Wu B."/>
            <person name="Xu Z."/>
            <person name="Knudson A."/>
            <person name="Carlson A."/>
            <person name="Chen N."/>
            <person name="Kovaka S."/>
            <person name="LaButti K."/>
            <person name="Lipzen A."/>
            <person name="Pennachio C."/>
            <person name="Riley R."/>
            <person name="Schakwitz W."/>
            <person name="Umezawa K."/>
            <person name="Ohm R.A."/>
            <person name="Grigoriev I.V."/>
            <person name="Nagy L.G."/>
            <person name="Gibbons J."/>
            <person name="Hibbett D."/>
        </authorList>
    </citation>
    <scope>NUCLEOTIDE SEQUENCE [LARGE SCALE GENOMIC DNA]</scope>
    <source>
        <strain evidence="2">ALCF2SS1-6</strain>
    </source>
</reference>
<feature type="region of interest" description="Disordered" evidence="1">
    <location>
        <begin position="1"/>
        <end position="30"/>
    </location>
</feature>
<evidence type="ECO:0000313" key="2">
    <source>
        <dbReference type="EMBL" id="RPD52177.1"/>
    </source>
</evidence>
<protein>
    <submittedName>
        <fullName evidence="2">Uncharacterized protein</fullName>
    </submittedName>
</protein>
<dbReference type="AlphaFoldDB" id="A0A5C2RNZ6"/>
<feature type="region of interest" description="Disordered" evidence="1">
    <location>
        <begin position="295"/>
        <end position="315"/>
    </location>
</feature>
<keyword evidence="3" id="KW-1185">Reference proteome</keyword>
<gene>
    <name evidence="2" type="ORF">L227DRAFT_568754</name>
</gene>
<evidence type="ECO:0000313" key="3">
    <source>
        <dbReference type="Proteomes" id="UP000313359"/>
    </source>
</evidence>
<organism evidence="2 3">
    <name type="scientific">Lentinus tigrinus ALCF2SS1-6</name>
    <dbReference type="NCBI Taxonomy" id="1328759"/>
    <lineage>
        <taxon>Eukaryota</taxon>
        <taxon>Fungi</taxon>
        <taxon>Dikarya</taxon>
        <taxon>Basidiomycota</taxon>
        <taxon>Agaricomycotina</taxon>
        <taxon>Agaricomycetes</taxon>
        <taxon>Polyporales</taxon>
        <taxon>Polyporaceae</taxon>
        <taxon>Lentinus</taxon>
    </lineage>
</organism>
<dbReference type="Proteomes" id="UP000313359">
    <property type="component" value="Unassembled WGS sequence"/>
</dbReference>